<keyword evidence="4" id="KW-1185">Reference proteome</keyword>
<reference evidence="3 4" key="1">
    <citation type="submission" date="2017-11" db="EMBL/GenBank/DDBJ databases">
        <title>The genome of Rhizophagus clarus HR1 reveals common genetic basis of auxotrophy among arbuscular mycorrhizal fungi.</title>
        <authorList>
            <person name="Kobayashi Y."/>
        </authorList>
    </citation>
    <scope>NUCLEOTIDE SEQUENCE [LARGE SCALE GENOMIC DNA]</scope>
    <source>
        <strain evidence="3 4">HR1</strain>
    </source>
</reference>
<evidence type="ECO:0000259" key="1">
    <source>
        <dbReference type="Pfam" id="PF05699"/>
    </source>
</evidence>
<dbReference type="EMBL" id="BEXD01000379">
    <property type="protein sequence ID" value="GBB86929.1"/>
    <property type="molecule type" value="Genomic_DNA"/>
</dbReference>
<feature type="domain" description="HAT C-terminal dimerisation" evidence="1">
    <location>
        <begin position="609"/>
        <end position="657"/>
    </location>
</feature>
<organism evidence="3 4">
    <name type="scientific">Rhizophagus clarus</name>
    <dbReference type="NCBI Taxonomy" id="94130"/>
    <lineage>
        <taxon>Eukaryota</taxon>
        <taxon>Fungi</taxon>
        <taxon>Fungi incertae sedis</taxon>
        <taxon>Mucoromycota</taxon>
        <taxon>Glomeromycotina</taxon>
        <taxon>Glomeromycetes</taxon>
        <taxon>Glomerales</taxon>
        <taxon>Glomeraceae</taxon>
        <taxon>Rhizophagus</taxon>
    </lineage>
</organism>
<dbReference type="InterPro" id="IPR008906">
    <property type="entry name" value="HATC_C_dom"/>
</dbReference>
<dbReference type="PANTHER" id="PTHR46880">
    <property type="entry name" value="RAS-ASSOCIATING DOMAIN-CONTAINING PROTEIN"/>
    <property type="match status" value="1"/>
</dbReference>
<comment type="caution">
    <text evidence="3">The sequence shown here is derived from an EMBL/GenBank/DDBJ whole genome shotgun (WGS) entry which is preliminary data.</text>
</comment>
<dbReference type="STRING" id="94130.A0A2Z6QM80"/>
<dbReference type="AlphaFoldDB" id="A0A2Z6QM80"/>
<evidence type="ECO:0008006" key="5">
    <source>
        <dbReference type="Google" id="ProtNLM"/>
    </source>
</evidence>
<dbReference type="Pfam" id="PF25431">
    <property type="entry name" value="zf-C17orf113"/>
    <property type="match status" value="1"/>
</dbReference>
<dbReference type="InterPro" id="IPR057456">
    <property type="entry name" value="Znf_C17orf113"/>
</dbReference>
<protein>
    <recommendedName>
        <fullName evidence="5">TTF-type domain-containing protein</fullName>
    </recommendedName>
</protein>
<evidence type="ECO:0000259" key="2">
    <source>
        <dbReference type="Pfam" id="PF25431"/>
    </source>
</evidence>
<name>A0A2Z6QM80_9GLOM</name>
<evidence type="ECO:0000313" key="4">
    <source>
        <dbReference type="Proteomes" id="UP000247702"/>
    </source>
</evidence>
<gene>
    <name evidence="3" type="ORF">RclHR1_13390001</name>
</gene>
<sequence length="712" mass="82177">MDEIDDNEFNVIDSDLEETNTNINKKQIQKNINFKKKKTRLLIKKKTEGFQEEWLEIYKWLIYDSSKKLMFCSLCKSHKKLNRFGKEGSKNFKTSALSEHASTKDHTDATNLEISRAEFIRVSNNSIDKAQNHIGSLMKIIFWLAENDISLNKLSEVVKLCRILGCPQLISASSTINYENNVSGREILSAISISIEETIWNELNEAIAFGIMVDESTDISSEPHLIIYVKYCLHGKIKVRFLKLLQLKSKDSKTIFEAIIDLFDKKGLTNKLMSFASDGASVMLGRSTGVASRIKERNECLFITHCIAHRLALACNSAEKKVDFCKHAEHIIKSVYNFFSNSSKRVDILRKYQEILGHPILKIKQIYEVRWLSWYEAVKNLCLSIESLMDTLLETITTTTNNLQKQSFVSLYTAICNWKLLAFLHFLWDILGYLSALSKVFQQKKIQISDIDPVIELTLNKIRQEFLEFDNEGRLLLGENLNRFLSNVPLGDDCNIGAHQLTWDENYEAELVVDIQSFASAVVSEIQERFPDRPLLNSMKILDHANWPNSKEELAKYGEQELNILSEFYKKEVNNICGEWFGYKAIVYSNFKNIKIEVLLPRLFEFYYDAFPNIIKLLGIIYSIPFSSVDCERGFSKQNLIKTDLRNSLNNETLHFWMMVGLEEKDLSEFDFTRALQIWNGASGKFYNIPEKSGKIFSFQILGRQNIFIPDP</sequence>
<dbReference type="PANTHER" id="PTHR46880:SF5">
    <property type="entry name" value="DUF4371 DOMAIN-CONTAINING PROTEIN"/>
    <property type="match status" value="1"/>
</dbReference>
<evidence type="ECO:0000313" key="3">
    <source>
        <dbReference type="EMBL" id="GBB86929.1"/>
    </source>
</evidence>
<dbReference type="GO" id="GO:0046983">
    <property type="term" value="F:protein dimerization activity"/>
    <property type="evidence" value="ECO:0007669"/>
    <property type="project" value="InterPro"/>
</dbReference>
<accession>A0A2Z6QM80</accession>
<proteinExistence type="predicted"/>
<dbReference type="Pfam" id="PF05699">
    <property type="entry name" value="Dimer_Tnp_hAT"/>
    <property type="match status" value="1"/>
</dbReference>
<dbReference type="SUPFAM" id="SSF53098">
    <property type="entry name" value="Ribonuclease H-like"/>
    <property type="match status" value="1"/>
</dbReference>
<dbReference type="InterPro" id="IPR012337">
    <property type="entry name" value="RNaseH-like_sf"/>
</dbReference>
<dbReference type="Proteomes" id="UP000247702">
    <property type="component" value="Unassembled WGS sequence"/>
</dbReference>
<feature type="domain" description="C17orf113 probable zinc finger" evidence="2">
    <location>
        <begin position="58"/>
        <end position="116"/>
    </location>
</feature>